<proteinExistence type="predicted"/>
<dbReference type="Pfam" id="PF13088">
    <property type="entry name" value="BNR_2"/>
    <property type="match status" value="1"/>
</dbReference>
<dbReference type="PANTHER" id="PTHR43752">
    <property type="entry name" value="BNR/ASP-BOX REPEAT FAMILY PROTEIN"/>
    <property type="match status" value="1"/>
</dbReference>
<reference evidence="3" key="1">
    <citation type="submission" date="2018-05" db="EMBL/GenBank/DDBJ databases">
        <authorList>
            <person name="Lanie J.A."/>
            <person name="Ng W.-L."/>
            <person name="Kazmierczak K.M."/>
            <person name="Andrzejewski T.M."/>
            <person name="Davidsen T.M."/>
            <person name="Wayne K.J."/>
            <person name="Tettelin H."/>
            <person name="Glass J.I."/>
            <person name="Rusch D."/>
            <person name="Podicherti R."/>
            <person name="Tsui H.-C.T."/>
            <person name="Winkler M.E."/>
        </authorList>
    </citation>
    <scope>NUCLEOTIDE SEQUENCE</scope>
</reference>
<evidence type="ECO:0000256" key="1">
    <source>
        <dbReference type="SAM" id="Phobius"/>
    </source>
</evidence>
<feature type="domain" description="Sialidase" evidence="2">
    <location>
        <begin position="122"/>
        <end position="402"/>
    </location>
</feature>
<dbReference type="AlphaFoldDB" id="A0A382AT83"/>
<dbReference type="EMBL" id="UINC01026749">
    <property type="protein sequence ID" value="SVB04755.1"/>
    <property type="molecule type" value="Genomic_DNA"/>
</dbReference>
<dbReference type="Gene3D" id="2.120.10.10">
    <property type="match status" value="1"/>
</dbReference>
<evidence type="ECO:0000259" key="2">
    <source>
        <dbReference type="Pfam" id="PF13088"/>
    </source>
</evidence>
<gene>
    <name evidence="3" type="ORF">METZ01_LOCUS157609</name>
</gene>
<accession>A0A382AT83</accession>
<keyword evidence="1" id="KW-1133">Transmembrane helix</keyword>
<protein>
    <recommendedName>
        <fullName evidence="2">Sialidase domain-containing protein</fullName>
    </recommendedName>
</protein>
<dbReference type="CDD" id="cd15482">
    <property type="entry name" value="Sialidase_non-viral"/>
    <property type="match status" value="1"/>
</dbReference>
<sequence length="431" mass="48527">MFAIAATYFFCPTKCPIDPRPLNIKRLYLPFTPWLLSFQSSIQITSPMYPETKKRSEIKTLEIPKRLDIVIGACRFILLFIIVTQFSINWVSGDLIVRKIFGPEVPTGKYKHPCSFDELDNGDLYLAYYGGAGEYASGTVVYGARLNQESSHWSQPRKIAGNPFRSLGNPVVWQGPDGLVWLFYVTRFGDTWSTSRIKVKISRDGAVSWSDSALLTIEPGTMVRAHPIVLQTGEYLLPIYHETGHDTELVGPDTTSFFLRYNPSNKKWSSSKRIRSDHGNLQPAVVQVDDKHLIAYCRRGGGYEPTTEGYLIRSESRDGGHTWGKGGNSSFPNPNSAVDFIKLRSGRLLLLYNDSMNDRTPLTAALSSDNGKTFPHRMNIASGRDSFAYPTVVQTRDGRIHVTFTSQERTQINHAIFNENDLLLKSDNKKL</sequence>
<dbReference type="InterPro" id="IPR011040">
    <property type="entry name" value="Sialidase"/>
</dbReference>
<feature type="transmembrane region" description="Helical" evidence="1">
    <location>
        <begin position="69"/>
        <end position="91"/>
    </location>
</feature>
<dbReference type="PANTHER" id="PTHR43752:SF2">
    <property type="entry name" value="BNR_ASP-BOX REPEAT FAMILY PROTEIN"/>
    <property type="match status" value="1"/>
</dbReference>
<name>A0A382AT83_9ZZZZ</name>
<organism evidence="3">
    <name type="scientific">marine metagenome</name>
    <dbReference type="NCBI Taxonomy" id="408172"/>
    <lineage>
        <taxon>unclassified sequences</taxon>
        <taxon>metagenomes</taxon>
        <taxon>ecological metagenomes</taxon>
    </lineage>
</organism>
<keyword evidence="1" id="KW-0812">Transmembrane</keyword>
<keyword evidence="1" id="KW-0472">Membrane</keyword>
<evidence type="ECO:0000313" key="3">
    <source>
        <dbReference type="EMBL" id="SVB04755.1"/>
    </source>
</evidence>
<dbReference type="SUPFAM" id="SSF50939">
    <property type="entry name" value="Sialidases"/>
    <property type="match status" value="1"/>
</dbReference>
<dbReference type="InterPro" id="IPR036278">
    <property type="entry name" value="Sialidase_sf"/>
</dbReference>